<name>E6PV05_9ZZZZ</name>
<evidence type="ECO:0000256" key="1">
    <source>
        <dbReference type="SAM" id="Phobius"/>
    </source>
</evidence>
<keyword evidence="1" id="KW-1133">Transmembrane helix</keyword>
<dbReference type="AlphaFoldDB" id="E6PV05"/>
<protein>
    <submittedName>
        <fullName evidence="2">Uncharacterized protein</fullName>
    </submittedName>
</protein>
<evidence type="ECO:0000313" key="2">
    <source>
        <dbReference type="EMBL" id="CBH98762.1"/>
    </source>
</evidence>
<proteinExistence type="predicted"/>
<accession>E6PV05</accession>
<comment type="caution">
    <text evidence="2">The sequence shown here is derived from an EMBL/GenBank/DDBJ whole genome shotgun (WGS) entry which is preliminary data.</text>
</comment>
<organism evidence="2">
    <name type="scientific">mine drainage metagenome</name>
    <dbReference type="NCBI Taxonomy" id="410659"/>
    <lineage>
        <taxon>unclassified sequences</taxon>
        <taxon>metagenomes</taxon>
        <taxon>ecological metagenomes</taxon>
    </lineage>
</organism>
<sequence length="81" mass="8668">MDGGAVAHAAFVTVYRISDGLTAVFTFSSLALGLASSWLERDQIQRLISAPESFRVCAEFCSQASHLFCSLSSKPLLVGVE</sequence>
<dbReference type="EMBL" id="CABM01000061">
    <property type="protein sequence ID" value="CBH98762.1"/>
    <property type="molecule type" value="Genomic_DNA"/>
</dbReference>
<gene>
    <name evidence="2" type="ORF">CARN2_4244</name>
</gene>
<reference evidence="2" key="1">
    <citation type="submission" date="2009-10" db="EMBL/GenBank/DDBJ databases">
        <title>Diversity of trophic interactions inside an arsenic-rich microbial ecosystem.</title>
        <authorList>
            <person name="Bertin P.N."/>
            <person name="Heinrich-Salmeron A."/>
            <person name="Pelletier E."/>
            <person name="Goulhen-Chollet F."/>
            <person name="Arsene-Ploetze F."/>
            <person name="Gallien S."/>
            <person name="Calteau A."/>
            <person name="Vallenet D."/>
            <person name="Casiot C."/>
            <person name="Chane-Woon-Ming B."/>
            <person name="Giloteaux L."/>
            <person name="Barakat M."/>
            <person name="Bonnefoy V."/>
            <person name="Bruneel O."/>
            <person name="Chandler M."/>
            <person name="Cleiss J."/>
            <person name="Duran R."/>
            <person name="Elbaz-Poulichet F."/>
            <person name="Fonknechten N."/>
            <person name="Lauga B."/>
            <person name="Mornico D."/>
            <person name="Ortet P."/>
            <person name="Schaeffer C."/>
            <person name="Siguier P."/>
            <person name="Alexander Thil Smith A."/>
            <person name="Van Dorsselaer A."/>
            <person name="Weissenbach J."/>
            <person name="Medigue C."/>
            <person name="Le Paslier D."/>
        </authorList>
    </citation>
    <scope>NUCLEOTIDE SEQUENCE</scope>
</reference>
<keyword evidence="1" id="KW-0812">Transmembrane</keyword>
<keyword evidence="1" id="KW-0472">Membrane</keyword>
<feature type="transmembrane region" description="Helical" evidence="1">
    <location>
        <begin position="20"/>
        <end position="39"/>
    </location>
</feature>